<dbReference type="GO" id="GO:0061798">
    <property type="term" value="F:GTP 3',8'-cyclase activity"/>
    <property type="evidence" value="ECO:0007669"/>
    <property type="project" value="TreeGrafter"/>
</dbReference>
<dbReference type="SFLD" id="SFLDG01067">
    <property type="entry name" value="SPASM/twitch_domain_containing"/>
    <property type="match status" value="1"/>
</dbReference>
<evidence type="ECO:0000256" key="6">
    <source>
        <dbReference type="ARBA" id="ARBA00023004"/>
    </source>
</evidence>
<dbReference type="PANTHER" id="PTHR22960">
    <property type="entry name" value="MOLYBDOPTERIN COFACTOR SYNTHESIS PROTEIN A"/>
    <property type="match status" value="1"/>
</dbReference>
<proteinExistence type="predicted"/>
<keyword evidence="13" id="KW-1185">Reference proteome</keyword>
<evidence type="ECO:0000256" key="7">
    <source>
        <dbReference type="ARBA" id="ARBA00023014"/>
    </source>
</evidence>
<dbReference type="GO" id="GO:0006777">
    <property type="term" value="P:Mo-molybdopterin cofactor biosynthetic process"/>
    <property type="evidence" value="ECO:0007669"/>
    <property type="project" value="UniProtKB-KW"/>
</dbReference>
<accession>A0A4R8MKL1</accession>
<dbReference type="OrthoDB" id="9763993at2"/>
<dbReference type="InterPro" id="IPR013785">
    <property type="entry name" value="Aldolase_TIM"/>
</dbReference>
<dbReference type="Gene3D" id="3.20.20.70">
    <property type="entry name" value="Aldolase class I"/>
    <property type="match status" value="1"/>
</dbReference>
<dbReference type="GO" id="GO:0005525">
    <property type="term" value="F:GTP binding"/>
    <property type="evidence" value="ECO:0007669"/>
    <property type="project" value="UniProtKB-KW"/>
</dbReference>
<dbReference type="EMBL" id="SORO01000004">
    <property type="protein sequence ID" value="TDY67221.1"/>
    <property type="molecule type" value="Genomic_DNA"/>
</dbReference>
<keyword evidence="7" id="KW-0411">Iron-sulfur</keyword>
<dbReference type="GO" id="GO:0046872">
    <property type="term" value="F:metal ion binding"/>
    <property type="evidence" value="ECO:0007669"/>
    <property type="project" value="UniProtKB-KW"/>
</dbReference>
<keyword evidence="4" id="KW-0479">Metal-binding</keyword>
<keyword evidence="9" id="KW-0501">Molybdenum cofactor biosynthesis</keyword>
<keyword evidence="10" id="KW-0456">Lyase</keyword>
<dbReference type="InterPro" id="IPR006638">
    <property type="entry name" value="Elp3/MiaA/NifB-like_rSAM"/>
</dbReference>
<keyword evidence="8" id="KW-0342">GTP-binding</keyword>
<dbReference type="AlphaFoldDB" id="A0A4R8MKL1"/>
<sequence length="313" mass="35606">MKENTRKFEVLRVSILSHCSFACVYCAPKNKPNPNILYPKTHFLTPELLEEKINILKNHIDIKEVHLTGGEPTLHKDLILLIKTLNKLQVKEIAITSNGFFEDGLIENMKQAGLTRMNFSLDSLSQSGFERLSDRKLPVNLLLKRIVEANQIGLEVKVNSTVLRGYNDTEILDLLTWAGENKIPIRYLEFMKMGPLQEEHLDCFYSAEEIRNTIKKKYNFKPYLTPIDSTATYHITDEGFVFGIIANHSEPFCEGCNRLRMDSLGRIYGCLSDKTSFDLPSESSEVSAILEQAMKTKKTQFTGSELSMKFIGG</sequence>
<evidence type="ECO:0000256" key="4">
    <source>
        <dbReference type="ARBA" id="ARBA00022723"/>
    </source>
</evidence>
<comment type="caution">
    <text evidence="12">The sequence shown here is derived from an EMBL/GenBank/DDBJ whole genome shotgun (WGS) entry which is preliminary data.</text>
</comment>
<dbReference type="PROSITE" id="PS51918">
    <property type="entry name" value="RADICAL_SAM"/>
    <property type="match status" value="1"/>
</dbReference>
<dbReference type="InterPro" id="IPR050105">
    <property type="entry name" value="MoCo_biosynth_MoaA/MoaC"/>
</dbReference>
<keyword evidence="3" id="KW-0949">S-adenosyl-L-methionine</keyword>
<evidence type="ECO:0000256" key="8">
    <source>
        <dbReference type="ARBA" id="ARBA00023134"/>
    </source>
</evidence>
<keyword evidence="5" id="KW-0547">Nucleotide-binding</keyword>
<dbReference type="RefSeq" id="WP_004785432.1">
    <property type="nucleotide sequence ID" value="NZ_RQGE01000004.1"/>
</dbReference>
<evidence type="ECO:0000256" key="5">
    <source>
        <dbReference type="ARBA" id="ARBA00022741"/>
    </source>
</evidence>
<dbReference type="GeneID" id="79828902"/>
<dbReference type="STRING" id="1193051.LEP1GSC017_1063"/>
<dbReference type="InterPro" id="IPR040064">
    <property type="entry name" value="MoaA-like"/>
</dbReference>
<name>A0A4R8MKL1_LEPME</name>
<dbReference type="Proteomes" id="UP000294684">
    <property type="component" value="Unassembled WGS sequence"/>
</dbReference>
<dbReference type="SUPFAM" id="SSF102114">
    <property type="entry name" value="Radical SAM enzymes"/>
    <property type="match status" value="1"/>
</dbReference>
<evidence type="ECO:0000313" key="13">
    <source>
        <dbReference type="Proteomes" id="UP000294684"/>
    </source>
</evidence>
<evidence type="ECO:0000256" key="1">
    <source>
        <dbReference type="ARBA" id="ARBA00001966"/>
    </source>
</evidence>
<dbReference type="Pfam" id="PF06463">
    <property type="entry name" value="Mob_synth_C"/>
    <property type="match status" value="1"/>
</dbReference>
<keyword evidence="6" id="KW-0408">Iron</keyword>
<dbReference type="SFLD" id="SFLDG01383">
    <property type="entry name" value="cyclic_pyranopterin_phosphate"/>
    <property type="match status" value="1"/>
</dbReference>
<gene>
    <name evidence="12" type="ORF">CLV96_3642</name>
</gene>
<dbReference type="InterPro" id="IPR007197">
    <property type="entry name" value="rSAM"/>
</dbReference>
<evidence type="ECO:0000256" key="2">
    <source>
        <dbReference type="ARBA" id="ARBA00022485"/>
    </source>
</evidence>
<dbReference type="InterPro" id="IPR058240">
    <property type="entry name" value="rSAM_sf"/>
</dbReference>
<reference evidence="12 13" key="1">
    <citation type="submission" date="2019-03" db="EMBL/GenBank/DDBJ databases">
        <title>Genomic Encyclopedia of Archaeal and Bacterial Type Strains, Phase II (KMG-II): from individual species to whole genera.</title>
        <authorList>
            <person name="Goeker M."/>
        </authorList>
    </citation>
    <scope>NUCLEOTIDE SEQUENCE [LARGE SCALE GENOMIC DNA]</scope>
    <source>
        <strain evidence="12 13">DSM 21537</strain>
    </source>
</reference>
<dbReference type="GO" id="GO:0061799">
    <property type="term" value="F:cyclic pyranopterin monophosphate synthase activity"/>
    <property type="evidence" value="ECO:0007669"/>
    <property type="project" value="TreeGrafter"/>
</dbReference>
<dbReference type="SMART" id="SM00729">
    <property type="entry name" value="Elp3"/>
    <property type="match status" value="1"/>
</dbReference>
<evidence type="ECO:0000259" key="11">
    <source>
        <dbReference type="PROSITE" id="PS51918"/>
    </source>
</evidence>
<organism evidence="12 13">
    <name type="scientific">Leptospira meyeri</name>
    <dbReference type="NCBI Taxonomy" id="29508"/>
    <lineage>
        <taxon>Bacteria</taxon>
        <taxon>Pseudomonadati</taxon>
        <taxon>Spirochaetota</taxon>
        <taxon>Spirochaetia</taxon>
        <taxon>Leptospirales</taxon>
        <taxon>Leptospiraceae</taxon>
        <taxon>Leptospira</taxon>
    </lineage>
</organism>
<evidence type="ECO:0000256" key="10">
    <source>
        <dbReference type="ARBA" id="ARBA00023239"/>
    </source>
</evidence>
<dbReference type="CDD" id="cd01335">
    <property type="entry name" value="Radical_SAM"/>
    <property type="match status" value="1"/>
</dbReference>
<dbReference type="GO" id="GO:0051539">
    <property type="term" value="F:4 iron, 4 sulfur cluster binding"/>
    <property type="evidence" value="ECO:0007669"/>
    <property type="project" value="UniProtKB-KW"/>
</dbReference>
<evidence type="ECO:0000313" key="12">
    <source>
        <dbReference type="EMBL" id="TDY67221.1"/>
    </source>
</evidence>
<keyword evidence="2" id="KW-0004">4Fe-4S</keyword>
<dbReference type="Pfam" id="PF04055">
    <property type="entry name" value="Radical_SAM"/>
    <property type="match status" value="1"/>
</dbReference>
<dbReference type="SFLD" id="SFLDG01386">
    <property type="entry name" value="main_SPASM_domain-containing"/>
    <property type="match status" value="1"/>
</dbReference>
<feature type="domain" description="Radical SAM core" evidence="11">
    <location>
        <begin position="3"/>
        <end position="221"/>
    </location>
</feature>
<dbReference type="InterPro" id="IPR010505">
    <property type="entry name" value="MoaA_twitch"/>
</dbReference>
<dbReference type="PANTHER" id="PTHR22960:SF0">
    <property type="entry name" value="MOLYBDENUM COFACTOR BIOSYNTHESIS PROTEIN 1"/>
    <property type="match status" value="1"/>
</dbReference>
<protein>
    <submittedName>
        <fullName evidence="12">Cyclic pyranopterin phosphate synthase</fullName>
    </submittedName>
</protein>
<comment type="cofactor">
    <cofactor evidence="1">
        <name>[4Fe-4S] cluster</name>
        <dbReference type="ChEBI" id="CHEBI:49883"/>
    </cofactor>
</comment>
<evidence type="ECO:0000256" key="3">
    <source>
        <dbReference type="ARBA" id="ARBA00022691"/>
    </source>
</evidence>
<evidence type="ECO:0000256" key="9">
    <source>
        <dbReference type="ARBA" id="ARBA00023150"/>
    </source>
</evidence>
<dbReference type="SFLD" id="SFLDS00029">
    <property type="entry name" value="Radical_SAM"/>
    <property type="match status" value="1"/>
</dbReference>